<dbReference type="EMBL" id="KV454300">
    <property type="protein sequence ID" value="ODQ70336.1"/>
    <property type="molecule type" value="Genomic_DNA"/>
</dbReference>
<protein>
    <submittedName>
        <fullName evidence="2">Uncharacterized protein</fullName>
    </submittedName>
</protein>
<evidence type="ECO:0000313" key="2">
    <source>
        <dbReference type="EMBL" id="ODQ70336.1"/>
    </source>
</evidence>
<gene>
    <name evidence="2" type="ORF">LIPSTDRAFT_74607</name>
</gene>
<reference evidence="2 3" key="1">
    <citation type="journal article" date="2016" name="Proc. Natl. Acad. Sci. U.S.A.">
        <title>Comparative genomics of biotechnologically important yeasts.</title>
        <authorList>
            <person name="Riley R."/>
            <person name="Haridas S."/>
            <person name="Wolfe K.H."/>
            <person name="Lopes M.R."/>
            <person name="Hittinger C.T."/>
            <person name="Goeker M."/>
            <person name="Salamov A.A."/>
            <person name="Wisecaver J.H."/>
            <person name="Long T.M."/>
            <person name="Calvey C.H."/>
            <person name="Aerts A.L."/>
            <person name="Barry K.W."/>
            <person name="Choi C."/>
            <person name="Clum A."/>
            <person name="Coughlan A.Y."/>
            <person name="Deshpande S."/>
            <person name="Douglass A.P."/>
            <person name="Hanson S.J."/>
            <person name="Klenk H.-P."/>
            <person name="LaButti K.M."/>
            <person name="Lapidus A."/>
            <person name="Lindquist E.A."/>
            <person name="Lipzen A.M."/>
            <person name="Meier-Kolthoff J.P."/>
            <person name="Ohm R.A."/>
            <person name="Otillar R.P."/>
            <person name="Pangilinan J.L."/>
            <person name="Peng Y."/>
            <person name="Rokas A."/>
            <person name="Rosa C.A."/>
            <person name="Scheuner C."/>
            <person name="Sibirny A.A."/>
            <person name="Slot J.C."/>
            <person name="Stielow J.B."/>
            <person name="Sun H."/>
            <person name="Kurtzman C.P."/>
            <person name="Blackwell M."/>
            <person name="Grigoriev I.V."/>
            <person name="Jeffries T.W."/>
        </authorList>
    </citation>
    <scope>NUCLEOTIDE SEQUENCE [LARGE SCALE GENOMIC DNA]</scope>
    <source>
        <strain evidence="2 3">NRRL Y-11557</strain>
    </source>
</reference>
<sequence>MAICAAICVVLFAGCYSFAVMWSATSPPLTTVDSYLIPSSIKILWAAIVFVLRRVPGIPYHHLLQ</sequence>
<keyword evidence="1" id="KW-0472">Membrane</keyword>
<accession>A0A1E3PY60</accession>
<evidence type="ECO:0000313" key="3">
    <source>
        <dbReference type="Proteomes" id="UP000094385"/>
    </source>
</evidence>
<proteinExistence type="predicted"/>
<keyword evidence="3" id="KW-1185">Reference proteome</keyword>
<keyword evidence="1" id="KW-0812">Transmembrane</keyword>
<organism evidence="2 3">
    <name type="scientific">Lipomyces starkeyi NRRL Y-11557</name>
    <dbReference type="NCBI Taxonomy" id="675824"/>
    <lineage>
        <taxon>Eukaryota</taxon>
        <taxon>Fungi</taxon>
        <taxon>Dikarya</taxon>
        <taxon>Ascomycota</taxon>
        <taxon>Saccharomycotina</taxon>
        <taxon>Lipomycetes</taxon>
        <taxon>Lipomycetales</taxon>
        <taxon>Lipomycetaceae</taxon>
        <taxon>Lipomyces</taxon>
    </lineage>
</organism>
<keyword evidence="1" id="KW-1133">Transmembrane helix</keyword>
<dbReference type="AlphaFoldDB" id="A0A1E3PY60"/>
<dbReference type="Proteomes" id="UP000094385">
    <property type="component" value="Unassembled WGS sequence"/>
</dbReference>
<name>A0A1E3PY60_LIPST</name>
<feature type="transmembrane region" description="Helical" evidence="1">
    <location>
        <begin position="35"/>
        <end position="52"/>
    </location>
</feature>
<evidence type="ECO:0000256" key="1">
    <source>
        <dbReference type="SAM" id="Phobius"/>
    </source>
</evidence>